<dbReference type="InterPro" id="IPR005119">
    <property type="entry name" value="LysR_subst-bd"/>
</dbReference>
<dbReference type="PANTHER" id="PTHR30126:SF94">
    <property type="entry name" value="LYSR FAMILY TRANSCRIPTIONAL REGULATOR"/>
    <property type="match status" value="1"/>
</dbReference>
<reference evidence="6 7" key="1">
    <citation type="submission" date="2021-04" db="EMBL/GenBank/DDBJ databases">
        <authorList>
            <person name="Pira H."/>
            <person name="Risdian C."/>
            <person name="Wink J."/>
        </authorList>
    </citation>
    <scope>NUCLEOTIDE SEQUENCE [LARGE SCALE GENOMIC DNA]</scope>
    <source>
        <strain evidence="6 7">WH53</strain>
    </source>
</reference>
<gene>
    <name evidence="6" type="ORF">KCG35_18190</name>
</gene>
<keyword evidence="2" id="KW-0805">Transcription regulation</keyword>
<dbReference type="InterPro" id="IPR000847">
    <property type="entry name" value="LysR_HTH_N"/>
</dbReference>
<feature type="domain" description="HTH lysR-type" evidence="5">
    <location>
        <begin position="3"/>
        <end position="60"/>
    </location>
</feature>
<dbReference type="PROSITE" id="PS50931">
    <property type="entry name" value="HTH_LYSR"/>
    <property type="match status" value="1"/>
</dbReference>
<comment type="caution">
    <text evidence="6">The sequence shown here is derived from an EMBL/GenBank/DDBJ whole genome shotgun (WGS) entry which is preliminary data.</text>
</comment>
<dbReference type="InterPro" id="IPR036388">
    <property type="entry name" value="WH-like_DNA-bd_sf"/>
</dbReference>
<evidence type="ECO:0000259" key="5">
    <source>
        <dbReference type="PROSITE" id="PS50931"/>
    </source>
</evidence>
<dbReference type="EMBL" id="JAGSOY010000057">
    <property type="protein sequence ID" value="MBU2713002.1"/>
    <property type="molecule type" value="Genomic_DNA"/>
</dbReference>
<sequence length="292" mass="32042">MSISLRQLRLFEAIARLGRLTAAANEQAISQSAASQALKELELALGYSLFSRVGRELVITDSGINALANVREISALIEKLKTVNQKEMAGTLRVVASETIASYLLPKLFASFIAIYNEVTLDLKIANTHDVIDMVDKGQIHIGLIEGPVIHPRLTVQPWREDNLEVFCHPQHPLAQQGKLSLKEIQQQQWILREPGSGTRAIFEAAIGRVGAKVKLGLELARHEAIKQSVKAGLGIGCLSRLVIADDIQAKQLTVLKTPLELSRRFSLVTHAASHLNPPASAFIQYLLMTKV</sequence>
<dbReference type="InterPro" id="IPR036390">
    <property type="entry name" value="WH_DNA-bd_sf"/>
</dbReference>
<name>A0ABS5ZG06_9GAMM</name>
<keyword evidence="7" id="KW-1185">Reference proteome</keyword>
<accession>A0ABS5ZG06</accession>
<dbReference type="Gene3D" id="3.40.190.290">
    <property type="match status" value="1"/>
</dbReference>
<evidence type="ECO:0000256" key="3">
    <source>
        <dbReference type="ARBA" id="ARBA00023125"/>
    </source>
</evidence>
<dbReference type="Gene3D" id="1.10.10.10">
    <property type="entry name" value="Winged helix-like DNA-binding domain superfamily/Winged helix DNA-binding domain"/>
    <property type="match status" value="1"/>
</dbReference>
<keyword evidence="4" id="KW-0804">Transcription</keyword>
<dbReference type="RefSeq" id="WP_215821225.1">
    <property type="nucleotide sequence ID" value="NZ_JAGSOY010000057.1"/>
</dbReference>
<dbReference type="SUPFAM" id="SSF53850">
    <property type="entry name" value="Periplasmic binding protein-like II"/>
    <property type="match status" value="1"/>
</dbReference>
<organism evidence="6 7">
    <name type="scientific">Zooshikella harenae</name>
    <dbReference type="NCBI Taxonomy" id="2827238"/>
    <lineage>
        <taxon>Bacteria</taxon>
        <taxon>Pseudomonadati</taxon>
        <taxon>Pseudomonadota</taxon>
        <taxon>Gammaproteobacteria</taxon>
        <taxon>Oceanospirillales</taxon>
        <taxon>Zooshikellaceae</taxon>
        <taxon>Zooshikella</taxon>
    </lineage>
</organism>
<evidence type="ECO:0000256" key="4">
    <source>
        <dbReference type="ARBA" id="ARBA00023163"/>
    </source>
</evidence>
<dbReference type="PRINTS" id="PR00039">
    <property type="entry name" value="HTHLYSR"/>
</dbReference>
<dbReference type="Proteomes" id="UP000690515">
    <property type="component" value="Unassembled WGS sequence"/>
</dbReference>
<dbReference type="Pfam" id="PF00126">
    <property type="entry name" value="HTH_1"/>
    <property type="match status" value="1"/>
</dbReference>
<evidence type="ECO:0000313" key="6">
    <source>
        <dbReference type="EMBL" id="MBU2713002.1"/>
    </source>
</evidence>
<proteinExistence type="inferred from homology"/>
<comment type="similarity">
    <text evidence="1">Belongs to the LysR transcriptional regulatory family.</text>
</comment>
<evidence type="ECO:0000313" key="7">
    <source>
        <dbReference type="Proteomes" id="UP000690515"/>
    </source>
</evidence>
<evidence type="ECO:0000256" key="2">
    <source>
        <dbReference type="ARBA" id="ARBA00023015"/>
    </source>
</evidence>
<keyword evidence="3" id="KW-0238">DNA-binding</keyword>
<protein>
    <submittedName>
        <fullName evidence="6">LysR family transcriptional regulator</fullName>
    </submittedName>
</protein>
<dbReference type="Pfam" id="PF03466">
    <property type="entry name" value="LysR_substrate"/>
    <property type="match status" value="1"/>
</dbReference>
<dbReference type="CDD" id="cd08420">
    <property type="entry name" value="PBP2_CysL_like"/>
    <property type="match status" value="1"/>
</dbReference>
<dbReference type="SUPFAM" id="SSF46785">
    <property type="entry name" value="Winged helix' DNA-binding domain"/>
    <property type="match status" value="1"/>
</dbReference>
<evidence type="ECO:0000256" key="1">
    <source>
        <dbReference type="ARBA" id="ARBA00009437"/>
    </source>
</evidence>
<dbReference type="PANTHER" id="PTHR30126">
    <property type="entry name" value="HTH-TYPE TRANSCRIPTIONAL REGULATOR"/>
    <property type="match status" value="1"/>
</dbReference>